<gene>
    <name evidence="4" type="ORF">V9T40_010551</name>
</gene>
<dbReference type="GO" id="GO:0004620">
    <property type="term" value="F:phospholipase activity"/>
    <property type="evidence" value="ECO:0007669"/>
    <property type="project" value="TreeGrafter"/>
</dbReference>
<evidence type="ECO:0000259" key="2">
    <source>
        <dbReference type="Pfam" id="PF00561"/>
    </source>
</evidence>
<organism evidence="4 5">
    <name type="scientific">Parthenolecanium corni</name>
    <dbReference type="NCBI Taxonomy" id="536013"/>
    <lineage>
        <taxon>Eukaryota</taxon>
        <taxon>Metazoa</taxon>
        <taxon>Ecdysozoa</taxon>
        <taxon>Arthropoda</taxon>
        <taxon>Hexapoda</taxon>
        <taxon>Insecta</taxon>
        <taxon>Pterygota</taxon>
        <taxon>Neoptera</taxon>
        <taxon>Paraneoptera</taxon>
        <taxon>Hemiptera</taxon>
        <taxon>Sternorrhyncha</taxon>
        <taxon>Coccoidea</taxon>
        <taxon>Coccidae</taxon>
        <taxon>Parthenolecanium</taxon>
    </lineage>
</organism>
<dbReference type="AlphaFoldDB" id="A0AAN9T4D7"/>
<reference evidence="4 5" key="1">
    <citation type="submission" date="2024-03" db="EMBL/GenBank/DDBJ databases">
        <title>Adaptation during the transition from Ophiocordyceps entomopathogen to insect associate is accompanied by gene loss and intensified selection.</title>
        <authorList>
            <person name="Ward C.M."/>
            <person name="Onetto C.A."/>
            <person name="Borneman A.R."/>
        </authorList>
    </citation>
    <scope>NUCLEOTIDE SEQUENCE [LARGE SCALE GENOMIC DNA]</scope>
    <source>
        <strain evidence="4">AWRI1</strain>
        <tissue evidence="4">Single Adult Female</tissue>
    </source>
</reference>
<keyword evidence="1" id="KW-1133">Transmembrane helix</keyword>
<feature type="domain" description="Phosphatidylserine Lipase ABHD16 N-terminal" evidence="3">
    <location>
        <begin position="27"/>
        <end position="118"/>
    </location>
</feature>
<dbReference type="SUPFAM" id="SSF53474">
    <property type="entry name" value="alpha/beta-Hydrolases"/>
    <property type="match status" value="1"/>
</dbReference>
<feature type="domain" description="AB hydrolase-1" evidence="2">
    <location>
        <begin position="232"/>
        <end position="377"/>
    </location>
</feature>
<dbReference type="InterPro" id="IPR000073">
    <property type="entry name" value="AB_hydrolase_1"/>
</dbReference>
<dbReference type="PANTHER" id="PTHR12277">
    <property type="entry name" value="ALPHA/BETA HYDROLASE DOMAIN-CONTAINING PROTEIN"/>
    <property type="match status" value="1"/>
</dbReference>
<dbReference type="InterPro" id="IPR054518">
    <property type="entry name" value="ABHD16_N"/>
</dbReference>
<name>A0AAN9T4D7_9HEMI</name>
<dbReference type="GO" id="GO:0012505">
    <property type="term" value="C:endomembrane system"/>
    <property type="evidence" value="ECO:0007669"/>
    <property type="project" value="TreeGrafter"/>
</dbReference>
<proteinExistence type="predicted"/>
<sequence length="505" mass="57537">MGYYPSRKILKNFEKLNNYLRMQRSIQRKSIVLWQVSLYAFPVIVYTVYKRGYFSTEGQILLLKLGAVGVLTLFAAFVLRAFGRATNTTYLRFNEKYRSIIANYNHNAKKELQTYEFDYSFWPVDFSLKNNEKYKGKTATSCSGCPFTKSITSPSSLLGYLAIHSFGIKMIYPGSITTLNYLIKNNLDVGRKKLIEDRNSERFKLETADSNQLDVMFFDQRGKTPNGSTLVICTEGNAGFYEIGIMVTPMDLGYSVLGWNHPGFGCSTGTPYVDAEKCAIDTVLQFALQKLNFIPEHIILFGWSIGGFASSFAATNYPDVRAVILDATFDEILPLAVKQMPKFLEPIVNVTIRDHSNLDVASYLSQYYGPILLIRRSEDEIISLTEGDISTNRGNHLLLKIFQTRYPHLMTNETETALWAWFAVSAHKKDLIYAKYSVNLEACKIEYDAYKNKHRRQYPSSFGENFSTCQKIQMLLYLASIYMNDFPSSHCTSLPSSMFNSFALI</sequence>
<dbReference type="GO" id="GO:0047372">
    <property type="term" value="F:monoacylglycerol lipase activity"/>
    <property type="evidence" value="ECO:0007669"/>
    <property type="project" value="TreeGrafter"/>
</dbReference>
<keyword evidence="1" id="KW-0812">Transmembrane</keyword>
<keyword evidence="1" id="KW-0472">Membrane</keyword>
<dbReference type="Proteomes" id="UP001367676">
    <property type="component" value="Unassembled WGS sequence"/>
</dbReference>
<dbReference type="Gene3D" id="3.40.50.1820">
    <property type="entry name" value="alpha/beta hydrolase"/>
    <property type="match status" value="1"/>
</dbReference>
<dbReference type="PANTHER" id="PTHR12277:SF72">
    <property type="entry name" value="BAT5L PROTEIN"/>
    <property type="match status" value="1"/>
</dbReference>
<dbReference type="Pfam" id="PF22990">
    <property type="entry name" value="ABHD16_N"/>
    <property type="match status" value="1"/>
</dbReference>
<dbReference type="GO" id="GO:0052651">
    <property type="term" value="P:monoacylglycerol catabolic process"/>
    <property type="evidence" value="ECO:0007669"/>
    <property type="project" value="TreeGrafter"/>
</dbReference>
<feature type="transmembrane region" description="Helical" evidence="1">
    <location>
        <begin position="61"/>
        <end position="82"/>
    </location>
</feature>
<evidence type="ECO:0000313" key="4">
    <source>
        <dbReference type="EMBL" id="KAK7573360.1"/>
    </source>
</evidence>
<evidence type="ECO:0000313" key="5">
    <source>
        <dbReference type="Proteomes" id="UP001367676"/>
    </source>
</evidence>
<feature type="transmembrane region" description="Helical" evidence="1">
    <location>
        <begin position="31"/>
        <end position="49"/>
    </location>
</feature>
<comment type="caution">
    <text evidence="4">The sequence shown here is derived from an EMBL/GenBank/DDBJ whole genome shotgun (WGS) entry which is preliminary data.</text>
</comment>
<dbReference type="Pfam" id="PF00561">
    <property type="entry name" value="Abhydrolase_1"/>
    <property type="match status" value="1"/>
</dbReference>
<dbReference type="GO" id="GO:0006660">
    <property type="term" value="P:phosphatidylserine catabolic process"/>
    <property type="evidence" value="ECO:0007669"/>
    <property type="project" value="TreeGrafter"/>
</dbReference>
<evidence type="ECO:0000259" key="3">
    <source>
        <dbReference type="Pfam" id="PF22990"/>
    </source>
</evidence>
<evidence type="ECO:0008006" key="6">
    <source>
        <dbReference type="Google" id="ProtNLM"/>
    </source>
</evidence>
<protein>
    <recommendedName>
        <fullName evidence="6">AB hydrolase-1 domain-containing protein</fullName>
    </recommendedName>
</protein>
<dbReference type="InterPro" id="IPR029058">
    <property type="entry name" value="AB_hydrolase_fold"/>
</dbReference>
<evidence type="ECO:0000256" key="1">
    <source>
        <dbReference type="SAM" id="Phobius"/>
    </source>
</evidence>
<keyword evidence="5" id="KW-1185">Reference proteome</keyword>
<accession>A0AAN9T4D7</accession>
<dbReference type="EMBL" id="JBBCAQ010000037">
    <property type="protein sequence ID" value="KAK7573360.1"/>
    <property type="molecule type" value="Genomic_DNA"/>
</dbReference>